<evidence type="ECO:0000313" key="1">
    <source>
        <dbReference type="EMBL" id="MBP2020613.1"/>
    </source>
</evidence>
<dbReference type="SUPFAM" id="SSF110391">
    <property type="entry name" value="GlpP-like"/>
    <property type="match status" value="1"/>
</dbReference>
<name>A0ABS4JYK4_9CLOT</name>
<dbReference type="EMBL" id="JAGGLL010000002">
    <property type="protein sequence ID" value="MBP2020613.1"/>
    <property type="molecule type" value="Genomic_DNA"/>
</dbReference>
<dbReference type="PANTHER" id="PTHR35787:SF1">
    <property type="entry name" value="GLYCEROL UPTAKE OPERON ANTITERMINATOR REGULATORY PROTEIN"/>
    <property type="match status" value="1"/>
</dbReference>
<accession>A0ABS4JYK4</accession>
<dbReference type="Pfam" id="PF04309">
    <property type="entry name" value="G3P_antiterm"/>
    <property type="match status" value="1"/>
</dbReference>
<dbReference type="PANTHER" id="PTHR35787">
    <property type="entry name" value="GLYCEROL UPTAKE OPERON ANTITERMINATOR REGULATORY PROTEIN"/>
    <property type="match status" value="1"/>
</dbReference>
<dbReference type="PIRSF" id="PIRSF016897">
    <property type="entry name" value="GlpP"/>
    <property type="match status" value="1"/>
</dbReference>
<organism evidence="1 2">
    <name type="scientific">Clostridium punense</name>
    <dbReference type="NCBI Taxonomy" id="1054297"/>
    <lineage>
        <taxon>Bacteria</taxon>
        <taxon>Bacillati</taxon>
        <taxon>Bacillota</taxon>
        <taxon>Clostridia</taxon>
        <taxon>Eubacteriales</taxon>
        <taxon>Clostridiaceae</taxon>
        <taxon>Clostridium</taxon>
    </lineage>
</organism>
<sequence>MSKISDLTEMLVENPVIAAIRNDENLEDVLASKAQIVFVLYGNILSITEICSKLKKAGKTIFVHADLIDGLRGDKVGIEFINKYLAPDGIITTKVNCIKYAKHLGLYTILRLFIIDSLSIKTGVKNIQETQPCAIEIMPGVAGKAIRNLKNATNVPIIAGGLIDKKKDVIDALSAGAVAISTTAEELWKM</sequence>
<gene>
    <name evidence="1" type="ORF">J2Z44_000397</name>
</gene>
<protein>
    <submittedName>
        <fullName evidence="1">Glycerol uptake operon antiterminator</fullName>
    </submittedName>
</protein>
<evidence type="ECO:0000313" key="2">
    <source>
        <dbReference type="Proteomes" id="UP001519308"/>
    </source>
</evidence>
<dbReference type="InterPro" id="IPR013785">
    <property type="entry name" value="Aldolase_TIM"/>
</dbReference>
<keyword evidence="2" id="KW-1185">Reference proteome</keyword>
<proteinExistence type="predicted"/>
<dbReference type="Proteomes" id="UP001519308">
    <property type="component" value="Unassembled WGS sequence"/>
</dbReference>
<reference evidence="1 2" key="1">
    <citation type="submission" date="2021-03" db="EMBL/GenBank/DDBJ databases">
        <title>Genomic Encyclopedia of Type Strains, Phase IV (KMG-IV): sequencing the most valuable type-strain genomes for metagenomic binning, comparative biology and taxonomic classification.</title>
        <authorList>
            <person name="Goeker M."/>
        </authorList>
    </citation>
    <scope>NUCLEOTIDE SEQUENCE [LARGE SCALE GENOMIC DNA]</scope>
    <source>
        <strain evidence="1 2">DSM 28650</strain>
    </source>
</reference>
<dbReference type="InterPro" id="IPR006699">
    <property type="entry name" value="GlpP"/>
</dbReference>
<comment type="caution">
    <text evidence="1">The sequence shown here is derived from an EMBL/GenBank/DDBJ whole genome shotgun (WGS) entry which is preliminary data.</text>
</comment>
<dbReference type="Gene3D" id="3.20.20.70">
    <property type="entry name" value="Aldolase class I"/>
    <property type="match status" value="1"/>
</dbReference>